<proteinExistence type="predicted"/>
<dbReference type="OrthoDB" id="3139399at2759"/>
<feature type="non-terminal residue" evidence="2">
    <location>
        <position position="1"/>
    </location>
</feature>
<dbReference type="SUPFAM" id="SSF52047">
    <property type="entry name" value="RNI-like"/>
    <property type="match status" value="1"/>
</dbReference>
<evidence type="ECO:0008006" key="4">
    <source>
        <dbReference type="Google" id="ProtNLM"/>
    </source>
</evidence>
<accession>A0A9W8IWK3</accession>
<evidence type="ECO:0000256" key="1">
    <source>
        <dbReference type="SAM" id="Coils"/>
    </source>
</evidence>
<dbReference type="Gene3D" id="1.20.1280.50">
    <property type="match status" value="1"/>
</dbReference>
<dbReference type="AlphaFoldDB" id="A0A9W8IWK3"/>
<name>A0A9W8IWK3_9AGAR</name>
<protein>
    <recommendedName>
        <fullName evidence="4">F-box domain-containing protein</fullName>
    </recommendedName>
</protein>
<sequence>MPPESPRTDTTTQVRHEMQQTLSAISSVSHHISRADTSGLGQASVTVDQKLSDPDGVDKVERKDLVSGLSSKAKHVGSSCHHESGVMEELEFRPGTKPDKESSGHRECASGIPKETDIAMVHANRKALEREISGLEHNLIATKRRLNSLSPVSRLPAEILCRIFAFISLPDSESGGTESLPLPVCIAMCHVVHAWREMAIGDPSLWTTVKVRDKTHPALVDFMFKNSQNMPLSLDYWSTMPYIAEGTPAAFKTVCSIMSEATVRLKALSLYADGEPLQTLVDALHGPANSLEYLKIEIASIRNRDHFSSSILRALQASHPPNLRHLELQVSEIFWNSHLLQGSPNITHLILHHASQEDMPNFFTFIKAVPTLITLHLDFPSFSEGLEDGWPTGSELSDIYSPHPSPIQLPNLKDLYLSGDAYIMGVVLRSISAPKNLTRLDLCWEVDELALERNIGKFFSTSRGAHDCLILPQEMRISYPPFIDPMEHLGVTVDGWIRGTADDDTQAWTSFTIFSESQNISTDSFFPFTDPVAYKHKWSFENLRFIEVLAFSEEERRARIERNFIPPCFWVNLGYVPALEHITIAWCHQAAFLIGVKVHLRRHQPQIPFPALRTLVFTDVHCETDRRYGYCDETHHPDKFYYRRIQDIAASTRQVATVLESRADHAMYRGPLDCLEFRRTGFGQGREFRDVSRVEAELKDRLEQLTMELVWDEGFE</sequence>
<organism evidence="2 3">
    <name type="scientific">Candolleomyces eurysporus</name>
    <dbReference type="NCBI Taxonomy" id="2828524"/>
    <lineage>
        <taxon>Eukaryota</taxon>
        <taxon>Fungi</taxon>
        <taxon>Dikarya</taxon>
        <taxon>Basidiomycota</taxon>
        <taxon>Agaricomycotina</taxon>
        <taxon>Agaricomycetes</taxon>
        <taxon>Agaricomycetidae</taxon>
        <taxon>Agaricales</taxon>
        <taxon>Agaricineae</taxon>
        <taxon>Psathyrellaceae</taxon>
        <taxon>Candolleomyces</taxon>
    </lineage>
</organism>
<reference evidence="2" key="1">
    <citation type="submission" date="2022-06" db="EMBL/GenBank/DDBJ databases">
        <title>Genome Sequence of Candolleomyces eurysporus.</title>
        <authorList>
            <person name="Buettner E."/>
        </authorList>
    </citation>
    <scope>NUCLEOTIDE SEQUENCE</scope>
    <source>
        <strain evidence="2">VTCC 930004</strain>
    </source>
</reference>
<dbReference type="SUPFAM" id="SSF81383">
    <property type="entry name" value="F-box domain"/>
    <property type="match status" value="1"/>
</dbReference>
<evidence type="ECO:0000313" key="2">
    <source>
        <dbReference type="EMBL" id="KAJ2923119.1"/>
    </source>
</evidence>
<keyword evidence="3" id="KW-1185">Reference proteome</keyword>
<feature type="coiled-coil region" evidence="1">
    <location>
        <begin position="118"/>
        <end position="145"/>
    </location>
</feature>
<gene>
    <name evidence="2" type="ORF">H1R20_g13975</name>
</gene>
<dbReference type="EMBL" id="JANBPK010001415">
    <property type="protein sequence ID" value="KAJ2923119.1"/>
    <property type="molecule type" value="Genomic_DNA"/>
</dbReference>
<keyword evidence="1" id="KW-0175">Coiled coil</keyword>
<dbReference type="InterPro" id="IPR032675">
    <property type="entry name" value="LRR_dom_sf"/>
</dbReference>
<dbReference type="Gene3D" id="3.80.10.10">
    <property type="entry name" value="Ribonuclease Inhibitor"/>
    <property type="match status" value="1"/>
</dbReference>
<dbReference type="Proteomes" id="UP001140091">
    <property type="component" value="Unassembled WGS sequence"/>
</dbReference>
<comment type="caution">
    <text evidence="2">The sequence shown here is derived from an EMBL/GenBank/DDBJ whole genome shotgun (WGS) entry which is preliminary data.</text>
</comment>
<evidence type="ECO:0000313" key="3">
    <source>
        <dbReference type="Proteomes" id="UP001140091"/>
    </source>
</evidence>
<dbReference type="InterPro" id="IPR036047">
    <property type="entry name" value="F-box-like_dom_sf"/>
</dbReference>